<protein>
    <recommendedName>
        <fullName evidence="6">Ankyrin repeat protein</fullName>
    </recommendedName>
</protein>
<reference evidence="4 5" key="1">
    <citation type="submission" date="2024-04" db="EMBL/GenBank/DDBJ databases">
        <title>Tritrichomonas musculus Genome.</title>
        <authorList>
            <person name="Alves-Ferreira E."/>
            <person name="Grigg M."/>
            <person name="Lorenzi H."/>
            <person name="Galac M."/>
        </authorList>
    </citation>
    <scope>NUCLEOTIDE SEQUENCE [LARGE SCALE GENOMIC DNA]</scope>
    <source>
        <strain evidence="4 5">EAF2021</strain>
    </source>
</reference>
<feature type="repeat" description="ANK" evidence="3">
    <location>
        <begin position="106"/>
        <end position="138"/>
    </location>
</feature>
<evidence type="ECO:0000256" key="3">
    <source>
        <dbReference type="PROSITE-ProRule" id="PRU00023"/>
    </source>
</evidence>
<dbReference type="InterPro" id="IPR002110">
    <property type="entry name" value="Ankyrin_rpt"/>
</dbReference>
<dbReference type="EMBL" id="JAPFFF010000003">
    <property type="protein sequence ID" value="KAK8893449.1"/>
    <property type="molecule type" value="Genomic_DNA"/>
</dbReference>
<dbReference type="Pfam" id="PF13637">
    <property type="entry name" value="Ank_4"/>
    <property type="match status" value="1"/>
</dbReference>
<gene>
    <name evidence="4" type="ORF">M9Y10_021871</name>
</gene>
<keyword evidence="5" id="KW-1185">Reference proteome</keyword>
<sequence>MKDQIQKAWKAVQFDRLAELQELVPSVVSVNASTGDPNNHVHSLLMCAAAHGAISCAEYLINNNVEIDAKNFAGYTALHWAAYTGRTETLQLLISNNADIEARTEDGKTPLHIAAFRGHLEFLEKLIDLNADIDAIACNGWTALHFALISNQRTICEKLVKLGIKAEFPDTDGKTVQNLADKYQREWFAELTQSM</sequence>
<organism evidence="4 5">
    <name type="scientific">Tritrichomonas musculus</name>
    <dbReference type="NCBI Taxonomy" id="1915356"/>
    <lineage>
        <taxon>Eukaryota</taxon>
        <taxon>Metamonada</taxon>
        <taxon>Parabasalia</taxon>
        <taxon>Tritrichomonadida</taxon>
        <taxon>Tritrichomonadidae</taxon>
        <taxon>Tritrichomonas</taxon>
    </lineage>
</organism>
<feature type="repeat" description="ANK" evidence="3">
    <location>
        <begin position="139"/>
        <end position="171"/>
    </location>
</feature>
<dbReference type="PANTHER" id="PTHR24171">
    <property type="entry name" value="ANKYRIN REPEAT DOMAIN-CONTAINING PROTEIN 39-RELATED"/>
    <property type="match status" value="1"/>
</dbReference>
<dbReference type="Pfam" id="PF00023">
    <property type="entry name" value="Ank"/>
    <property type="match status" value="1"/>
</dbReference>
<dbReference type="SUPFAM" id="SSF48403">
    <property type="entry name" value="Ankyrin repeat"/>
    <property type="match status" value="1"/>
</dbReference>
<evidence type="ECO:0000256" key="2">
    <source>
        <dbReference type="ARBA" id="ARBA00023043"/>
    </source>
</evidence>
<proteinExistence type="predicted"/>
<dbReference type="SMART" id="SM00248">
    <property type="entry name" value="ANK"/>
    <property type="match status" value="4"/>
</dbReference>
<accession>A0ABR2KQX4</accession>
<dbReference type="PROSITE" id="PS50088">
    <property type="entry name" value="ANK_REPEAT"/>
    <property type="match status" value="3"/>
</dbReference>
<dbReference type="Gene3D" id="1.25.40.20">
    <property type="entry name" value="Ankyrin repeat-containing domain"/>
    <property type="match status" value="2"/>
</dbReference>
<dbReference type="Proteomes" id="UP001470230">
    <property type="component" value="Unassembled WGS sequence"/>
</dbReference>
<evidence type="ECO:0000256" key="1">
    <source>
        <dbReference type="ARBA" id="ARBA00022737"/>
    </source>
</evidence>
<dbReference type="PANTHER" id="PTHR24171:SF9">
    <property type="entry name" value="ANKYRIN REPEAT DOMAIN-CONTAINING PROTEIN 39"/>
    <property type="match status" value="1"/>
</dbReference>
<comment type="caution">
    <text evidence="4">The sequence shown here is derived from an EMBL/GenBank/DDBJ whole genome shotgun (WGS) entry which is preliminary data.</text>
</comment>
<keyword evidence="1" id="KW-0677">Repeat</keyword>
<keyword evidence="2 3" id="KW-0040">ANK repeat</keyword>
<dbReference type="InterPro" id="IPR036770">
    <property type="entry name" value="Ankyrin_rpt-contain_sf"/>
</dbReference>
<evidence type="ECO:0000313" key="5">
    <source>
        <dbReference type="Proteomes" id="UP001470230"/>
    </source>
</evidence>
<dbReference type="PROSITE" id="PS50297">
    <property type="entry name" value="ANK_REP_REGION"/>
    <property type="match status" value="2"/>
</dbReference>
<evidence type="ECO:0000313" key="4">
    <source>
        <dbReference type="EMBL" id="KAK8893449.1"/>
    </source>
</evidence>
<name>A0ABR2KQX4_9EUKA</name>
<evidence type="ECO:0008006" key="6">
    <source>
        <dbReference type="Google" id="ProtNLM"/>
    </source>
</evidence>
<feature type="repeat" description="ANK" evidence="3">
    <location>
        <begin position="73"/>
        <end position="105"/>
    </location>
</feature>